<gene>
    <name evidence="1" type="ORF">I302_106777</name>
</gene>
<dbReference type="GeneID" id="90824435"/>
<name>A0AAJ8KCB8_9TREE</name>
<organism evidence="1 2">
    <name type="scientific">Kwoniella bestiolae CBS 10118</name>
    <dbReference type="NCBI Taxonomy" id="1296100"/>
    <lineage>
        <taxon>Eukaryota</taxon>
        <taxon>Fungi</taxon>
        <taxon>Dikarya</taxon>
        <taxon>Basidiomycota</taxon>
        <taxon>Agaricomycotina</taxon>
        <taxon>Tremellomycetes</taxon>
        <taxon>Tremellales</taxon>
        <taxon>Cryptococcaceae</taxon>
        <taxon>Kwoniella</taxon>
    </lineage>
</organism>
<reference evidence="1" key="1">
    <citation type="submission" date="2013-07" db="EMBL/GenBank/DDBJ databases">
        <authorList>
            <consortium name="The Broad Institute Genome Sequencing Platform"/>
            <person name="Cuomo C."/>
            <person name="Litvintseva A."/>
            <person name="Chen Y."/>
            <person name="Heitman J."/>
            <person name="Sun S."/>
            <person name="Springer D."/>
            <person name="Dromer F."/>
            <person name="Young S.K."/>
            <person name="Zeng Q."/>
            <person name="Gargeya S."/>
            <person name="Fitzgerald M."/>
            <person name="Abouelleil A."/>
            <person name="Alvarado L."/>
            <person name="Berlin A.M."/>
            <person name="Chapman S.B."/>
            <person name="Dewar J."/>
            <person name="Goldberg J."/>
            <person name="Griggs A."/>
            <person name="Gujja S."/>
            <person name="Hansen M."/>
            <person name="Howarth C."/>
            <person name="Imamovic A."/>
            <person name="Larimer J."/>
            <person name="McCowan C."/>
            <person name="Murphy C."/>
            <person name="Pearson M."/>
            <person name="Priest M."/>
            <person name="Roberts A."/>
            <person name="Saif S."/>
            <person name="Shea T."/>
            <person name="Sykes S."/>
            <person name="Wortman J."/>
            <person name="Nusbaum C."/>
            <person name="Birren B."/>
        </authorList>
    </citation>
    <scope>NUCLEOTIDE SEQUENCE</scope>
    <source>
        <strain evidence="1">CBS 10118</strain>
    </source>
</reference>
<dbReference type="AlphaFoldDB" id="A0AAJ8KCB8"/>
<sequence>MFEYNEKTLLLATEVDQLSLASEYTADHLLAIRDEAKEEETVRIPSKIRECIMVQVIQANLTSLVSYTRPPEFDQEGRKYIWSVWWYARGILHYKRTRKDHRRGGWKWVKTERGKVLDSEYIWPNGRKD</sequence>
<proteinExistence type="predicted"/>
<keyword evidence="2" id="KW-1185">Reference proteome</keyword>
<reference evidence="1" key="2">
    <citation type="submission" date="2024-02" db="EMBL/GenBank/DDBJ databases">
        <title>Comparative genomics of Cryptococcus and Kwoniella reveals pathogenesis evolution and contrasting modes of karyotype evolution via chromosome fusion or intercentromeric recombination.</title>
        <authorList>
            <person name="Coelho M.A."/>
            <person name="David-Palma M."/>
            <person name="Shea T."/>
            <person name="Bowers K."/>
            <person name="McGinley-Smith S."/>
            <person name="Mohammad A.W."/>
            <person name="Gnirke A."/>
            <person name="Yurkov A.M."/>
            <person name="Nowrousian M."/>
            <person name="Sun S."/>
            <person name="Cuomo C.A."/>
            <person name="Heitman J."/>
        </authorList>
    </citation>
    <scope>NUCLEOTIDE SEQUENCE</scope>
    <source>
        <strain evidence="1">CBS 10118</strain>
    </source>
</reference>
<evidence type="ECO:0000313" key="1">
    <source>
        <dbReference type="EMBL" id="WVW84742.1"/>
    </source>
</evidence>
<evidence type="ECO:0000313" key="2">
    <source>
        <dbReference type="Proteomes" id="UP000092730"/>
    </source>
</evidence>
<dbReference type="Proteomes" id="UP000092730">
    <property type="component" value="Chromosome 5"/>
</dbReference>
<dbReference type="EMBL" id="CP144545">
    <property type="protein sequence ID" value="WVW84742.1"/>
    <property type="molecule type" value="Genomic_DNA"/>
</dbReference>
<dbReference type="RefSeq" id="XP_065726402.1">
    <property type="nucleotide sequence ID" value="XM_065870330.1"/>
</dbReference>
<dbReference type="KEGG" id="kbi:90824435"/>
<accession>A0AAJ8KCB8</accession>
<protein>
    <submittedName>
        <fullName evidence="1">Uncharacterized protein</fullName>
    </submittedName>
</protein>